<protein>
    <submittedName>
        <fullName evidence="4">SHOCT domain-containing protein</fullName>
    </submittedName>
</protein>
<feature type="domain" description="SHOCT" evidence="3">
    <location>
        <begin position="110"/>
        <end position="134"/>
    </location>
</feature>
<keyword evidence="2" id="KW-0472">Membrane</keyword>
<feature type="transmembrane region" description="Helical" evidence="2">
    <location>
        <begin position="52"/>
        <end position="80"/>
    </location>
</feature>
<name>A0ABD5WXP6_9EURY</name>
<reference evidence="4 5" key="1">
    <citation type="journal article" date="2019" name="Int. J. Syst. Evol. Microbiol.">
        <title>The Global Catalogue of Microorganisms (GCM) 10K type strain sequencing project: providing services to taxonomists for standard genome sequencing and annotation.</title>
        <authorList>
            <consortium name="The Broad Institute Genomics Platform"/>
            <consortium name="The Broad Institute Genome Sequencing Center for Infectious Disease"/>
            <person name="Wu L."/>
            <person name="Ma J."/>
        </authorList>
    </citation>
    <scope>NUCLEOTIDE SEQUENCE [LARGE SCALE GENOMIC DNA]</scope>
    <source>
        <strain evidence="4 5">DT55</strain>
    </source>
</reference>
<evidence type="ECO:0000313" key="5">
    <source>
        <dbReference type="Proteomes" id="UP001596388"/>
    </source>
</evidence>
<dbReference type="Proteomes" id="UP001596388">
    <property type="component" value="Unassembled WGS sequence"/>
</dbReference>
<evidence type="ECO:0000259" key="3">
    <source>
        <dbReference type="Pfam" id="PF09851"/>
    </source>
</evidence>
<gene>
    <name evidence="4" type="ORF">ACFQKD_05155</name>
</gene>
<sequence>MPSADDPSTRRSLHRLVEHYTPNGVLGRLLFASGAGVATLLSLFVAVSGGGLLGAIGFVVGSIAMLTAGVLGLVVLWPVYLSLIGNVDSAADYPQSPRRTAAVADAADSPEAVLKRRYAAGEIDHEEFEARLDRVVSSRDDRQTRTDGESRDRVTEHAR</sequence>
<accession>A0ABD5WXP6</accession>
<dbReference type="RefSeq" id="WP_276238849.1">
    <property type="nucleotide sequence ID" value="NZ_CP119989.1"/>
</dbReference>
<dbReference type="AlphaFoldDB" id="A0ABD5WXP6"/>
<feature type="region of interest" description="Disordered" evidence="1">
    <location>
        <begin position="134"/>
        <end position="159"/>
    </location>
</feature>
<keyword evidence="2" id="KW-0812">Transmembrane</keyword>
<evidence type="ECO:0000256" key="2">
    <source>
        <dbReference type="SAM" id="Phobius"/>
    </source>
</evidence>
<comment type="caution">
    <text evidence="4">The sequence shown here is derived from an EMBL/GenBank/DDBJ whole genome shotgun (WGS) entry which is preliminary data.</text>
</comment>
<proteinExistence type="predicted"/>
<evidence type="ECO:0000256" key="1">
    <source>
        <dbReference type="SAM" id="MobiDB-lite"/>
    </source>
</evidence>
<evidence type="ECO:0000313" key="4">
    <source>
        <dbReference type="EMBL" id="MFC7096688.1"/>
    </source>
</evidence>
<dbReference type="EMBL" id="JBHTAG010000002">
    <property type="protein sequence ID" value="MFC7096688.1"/>
    <property type="molecule type" value="Genomic_DNA"/>
</dbReference>
<feature type="transmembrane region" description="Helical" evidence="2">
    <location>
        <begin position="25"/>
        <end position="45"/>
    </location>
</feature>
<dbReference type="InterPro" id="IPR018649">
    <property type="entry name" value="SHOCT"/>
</dbReference>
<keyword evidence="2" id="KW-1133">Transmembrane helix</keyword>
<organism evidence="4 5">
    <name type="scientific">Halobaculum marinum</name>
    <dbReference type="NCBI Taxonomy" id="3031996"/>
    <lineage>
        <taxon>Archaea</taxon>
        <taxon>Methanobacteriati</taxon>
        <taxon>Methanobacteriota</taxon>
        <taxon>Stenosarchaea group</taxon>
        <taxon>Halobacteria</taxon>
        <taxon>Halobacteriales</taxon>
        <taxon>Haloferacaceae</taxon>
        <taxon>Halobaculum</taxon>
    </lineage>
</organism>
<dbReference type="GeneID" id="79269422"/>
<keyword evidence="5" id="KW-1185">Reference proteome</keyword>
<dbReference type="Pfam" id="PF09851">
    <property type="entry name" value="SHOCT"/>
    <property type="match status" value="1"/>
</dbReference>